<dbReference type="GeneID" id="66114154"/>
<dbReference type="Pfam" id="PF03810">
    <property type="entry name" value="IBN_N"/>
    <property type="match status" value="1"/>
</dbReference>
<evidence type="ECO:0000259" key="4">
    <source>
        <dbReference type="PROSITE" id="PS50166"/>
    </source>
</evidence>
<comment type="subcellular location">
    <subcellularLocation>
        <location evidence="1">Nucleus</location>
    </subcellularLocation>
</comment>
<dbReference type="GO" id="GO:0005829">
    <property type="term" value="C:cytosol"/>
    <property type="evidence" value="ECO:0007669"/>
    <property type="project" value="TreeGrafter"/>
</dbReference>
<dbReference type="SMART" id="SM00913">
    <property type="entry name" value="IBN_N"/>
    <property type="match status" value="1"/>
</dbReference>
<evidence type="ECO:0000256" key="2">
    <source>
        <dbReference type="ARBA" id="ARBA00022448"/>
    </source>
</evidence>
<name>A0A9P8AI08_9ASCO</name>
<evidence type="ECO:0000256" key="3">
    <source>
        <dbReference type="ARBA" id="ARBA00023242"/>
    </source>
</evidence>
<dbReference type="PROSITE" id="PS50166">
    <property type="entry name" value="IMPORTIN_B_NT"/>
    <property type="match status" value="1"/>
</dbReference>
<evidence type="ECO:0000313" key="5">
    <source>
        <dbReference type="EMBL" id="KAG7193363.1"/>
    </source>
</evidence>
<evidence type="ECO:0000313" key="6">
    <source>
        <dbReference type="Proteomes" id="UP000790833"/>
    </source>
</evidence>
<comment type="caution">
    <text evidence="5">The sequence shown here is derived from an EMBL/GenBank/DDBJ whole genome shotgun (WGS) entry which is preliminary data.</text>
</comment>
<reference evidence="5" key="1">
    <citation type="submission" date="2021-03" db="EMBL/GenBank/DDBJ databases">
        <authorList>
            <person name="Palmer J.M."/>
        </authorList>
    </citation>
    <scope>NUCLEOTIDE SEQUENCE</scope>
    <source>
        <strain evidence="5">ARV_011</strain>
    </source>
</reference>
<dbReference type="AlphaFoldDB" id="A0A9P8AI08"/>
<dbReference type="GO" id="GO:0005635">
    <property type="term" value="C:nuclear envelope"/>
    <property type="evidence" value="ECO:0007669"/>
    <property type="project" value="TreeGrafter"/>
</dbReference>
<dbReference type="OrthoDB" id="431626at2759"/>
<dbReference type="Gene3D" id="1.25.10.10">
    <property type="entry name" value="Leucine-rich Repeat Variant"/>
    <property type="match status" value="1"/>
</dbReference>
<keyword evidence="3" id="KW-0539">Nucleus</keyword>
<keyword evidence="2" id="KW-0813">Transport</keyword>
<protein>
    <recommendedName>
        <fullName evidence="4">Importin N-terminal domain-containing protein</fullName>
    </recommendedName>
</protein>
<dbReference type="PANTHER" id="PTHR10997:SF9">
    <property type="entry name" value="IMPORTIN-9"/>
    <property type="match status" value="1"/>
</dbReference>
<evidence type="ECO:0000256" key="1">
    <source>
        <dbReference type="ARBA" id="ARBA00004123"/>
    </source>
</evidence>
<gene>
    <name evidence="5" type="ORF">KQ657_000780</name>
</gene>
<sequence length="1024" mass="114120">MGGDPEHIAVLLANQSSPNNNVRTEAELIFNYQISQDPTTVSLILMQIAEDALAPIDIRQASLLQLKRVIPKYWSMGFPAFIGPPVSQEVKSAIRSKLLQLVTTTPNTKLRTGCSYAIVQIAASDYPDEWPELLTFLYNLTLDVTNETAFLGGFLVLNELFDDLITSEQFWNQSVGSQLTDHICKIVSTPEASVKVKISCVVLYGNILSHLRAPESFETAERKTFAIENVTTMTSFFAKLLEDSIESNNDQIGQISLRSHIYNVLVVFFSDFNKRISKDMTAYIFSFVVQDYIKMSDVYVRVVVTEESTLQIEDNIGNEPVQILVQLFVEMLQLINSIQHQVSLASLNETGKGFFGALIDSAKLSKARVEEYEANFNEFITDSSSLILGQSVRESTSDLLQDLNELDAAQLFLFVFQLLGDKPLQQDVSLTEALLFILESLFQNADAKLLGNNLGVAEILSRLNSMVDPNNALVVARVFVLLPRFFEKFENIISVDTFGAKALADLVSFASNSNCELVKAAAILSVSLFKQLIKVQIEPSKRETVVLDIFKLAYSILEDSEEDGLPALLEAISVGIESDYAFASKVQIEGVGIIDLILKIAFKDSANVQLVTDSSECLQQFLSSISNEDYLTVCEKSLPSLLQVIKNHATGTYSPDLDLTLELLGVIIQSCPITPFPLNIFEYAFPTVKHLLLISDDNQILQSGGEVFSNLITKASQSFLAYKDPETGKSGVDLILEIVSKFLSPVLSDSAAMNTGLIVHSLIQQFESYLSTEFLAQILEATVKRLVIAKEVVTVENLIQVFCYLVLKAPQDMINFLTTNIKLIDPTVTPQVERTGLEIILPIWFDSFEVTRGYEKIKQNALALAKIYSLGDSKVESLIVNGDIIPYDGDLIITRSMAQNMPDRYTRISASLKILKVLAGELIFQNQQPDANDYLPENVEQDDGDDDWEDMQDMGVPTYDKLKSYVDSDDEGSDYDEQNGDQGLKDLLSQFFKECMSKNLGHFDKFYKDMSDDEKKMITESVVF</sequence>
<dbReference type="GO" id="GO:0006606">
    <property type="term" value="P:protein import into nucleus"/>
    <property type="evidence" value="ECO:0007669"/>
    <property type="project" value="TreeGrafter"/>
</dbReference>
<organism evidence="5 6">
    <name type="scientific">Scheffersomyces spartinae</name>
    <dbReference type="NCBI Taxonomy" id="45513"/>
    <lineage>
        <taxon>Eukaryota</taxon>
        <taxon>Fungi</taxon>
        <taxon>Dikarya</taxon>
        <taxon>Ascomycota</taxon>
        <taxon>Saccharomycotina</taxon>
        <taxon>Pichiomycetes</taxon>
        <taxon>Debaryomycetaceae</taxon>
        <taxon>Scheffersomyces</taxon>
    </lineage>
</organism>
<keyword evidence="6" id="KW-1185">Reference proteome</keyword>
<dbReference type="PANTHER" id="PTHR10997">
    <property type="entry name" value="IMPORTIN-7, 8, 11"/>
    <property type="match status" value="1"/>
</dbReference>
<dbReference type="GO" id="GO:0031267">
    <property type="term" value="F:small GTPase binding"/>
    <property type="evidence" value="ECO:0007669"/>
    <property type="project" value="InterPro"/>
</dbReference>
<dbReference type="Proteomes" id="UP000790833">
    <property type="component" value="Unassembled WGS sequence"/>
</dbReference>
<accession>A0A9P8AI08</accession>
<dbReference type="EMBL" id="JAHMUF010000012">
    <property type="protein sequence ID" value="KAG7193363.1"/>
    <property type="molecule type" value="Genomic_DNA"/>
</dbReference>
<dbReference type="InterPro" id="IPR016024">
    <property type="entry name" value="ARM-type_fold"/>
</dbReference>
<dbReference type="RefSeq" id="XP_043048911.1">
    <property type="nucleotide sequence ID" value="XM_043191604.1"/>
</dbReference>
<feature type="domain" description="Importin N-terminal" evidence="4">
    <location>
        <begin position="26"/>
        <end position="104"/>
    </location>
</feature>
<dbReference type="InterPro" id="IPR011989">
    <property type="entry name" value="ARM-like"/>
</dbReference>
<dbReference type="SUPFAM" id="SSF48371">
    <property type="entry name" value="ARM repeat"/>
    <property type="match status" value="1"/>
</dbReference>
<proteinExistence type="predicted"/>
<dbReference type="InterPro" id="IPR001494">
    <property type="entry name" value="Importin-beta_N"/>
</dbReference>